<keyword evidence="9" id="KW-1015">Disulfide bond</keyword>
<feature type="compositionally biased region" description="Low complexity" evidence="12">
    <location>
        <begin position="138"/>
        <end position="147"/>
    </location>
</feature>
<accession>A0A9P6JR04</accession>
<evidence type="ECO:0000259" key="13">
    <source>
        <dbReference type="Pfam" id="PF06747"/>
    </source>
</evidence>
<sequence>MFAGFTRLPLRRCIHTASSTGKASSSFGRTAKVVLGASAVTATYMTWRLTQEGNRLALDSPAPSTTSKLGQSSPKLSRTPPAPSEPPKASESTAFQPDAPSSSPADGGFMPDSKELDITQPEKPSAKGEDSEGGESSGSGKPASSGAFNPETGEINWDCPCLGGMADGPCGPQFKEAFSCFVFSEEEPKGINCVEKFQAMQTCFKAHPEVYADQLMDDDDDEEPANAEKSEGLPPVEEPKDVLAPEATLEEKAEKKPPLQKPQPVKGA</sequence>
<evidence type="ECO:0000313" key="15">
    <source>
        <dbReference type="Proteomes" id="UP000807306"/>
    </source>
</evidence>
<keyword evidence="8" id="KW-0496">Mitochondrion</keyword>
<name>A0A9P6JR04_9AGAR</name>
<organism evidence="14 15">
    <name type="scientific">Crepidotus variabilis</name>
    <dbReference type="NCBI Taxonomy" id="179855"/>
    <lineage>
        <taxon>Eukaryota</taxon>
        <taxon>Fungi</taxon>
        <taxon>Dikarya</taxon>
        <taxon>Basidiomycota</taxon>
        <taxon>Agaricomycotina</taxon>
        <taxon>Agaricomycetes</taxon>
        <taxon>Agaricomycetidae</taxon>
        <taxon>Agaricales</taxon>
        <taxon>Agaricineae</taxon>
        <taxon>Crepidotaceae</taxon>
        <taxon>Crepidotus</taxon>
    </lineage>
</organism>
<proteinExistence type="predicted"/>
<evidence type="ECO:0000256" key="12">
    <source>
        <dbReference type="SAM" id="MobiDB-lite"/>
    </source>
</evidence>
<evidence type="ECO:0000256" key="2">
    <source>
        <dbReference type="ARBA" id="ARBA00004164"/>
    </source>
</evidence>
<feature type="region of interest" description="Disordered" evidence="12">
    <location>
        <begin position="213"/>
        <end position="268"/>
    </location>
</feature>
<dbReference type="Proteomes" id="UP000807306">
    <property type="component" value="Unassembled WGS sequence"/>
</dbReference>
<comment type="subcellular location">
    <subcellularLocation>
        <location evidence="2">Mitochondrion inner membrane</location>
        <topology evidence="2">Single-pass type II membrane protein</topology>
        <orientation evidence="2">Intermembrane side</orientation>
    </subcellularLocation>
</comment>
<feature type="compositionally biased region" description="Acidic residues" evidence="12">
    <location>
        <begin position="215"/>
        <end position="225"/>
    </location>
</feature>
<evidence type="ECO:0000256" key="11">
    <source>
        <dbReference type="ARBA" id="ARBA00033150"/>
    </source>
</evidence>
<comment type="caution">
    <text evidence="14">The sequence shown here is derived from an EMBL/GenBank/DDBJ whole genome shotgun (WGS) entry which is preliminary data.</text>
</comment>
<evidence type="ECO:0000256" key="8">
    <source>
        <dbReference type="ARBA" id="ARBA00023128"/>
    </source>
</evidence>
<evidence type="ECO:0000256" key="3">
    <source>
        <dbReference type="ARBA" id="ARBA00013714"/>
    </source>
</evidence>
<reference evidence="14" key="1">
    <citation type="submission" date="2020-11" db="EMBL/GenBank/DDBJ databases">
        <authorList>
            <consortium name="DOE Joint Genome Institute"/>
            <person name="Ahrendt S."/>
            <person name="Riley R."/>
            <person name="Andreopoulos W."/>
            <person name="Labutti K."/>
            <person name="Pangilinan J."/>
            <person name="Ruiz-Duenas F.J."/>
            <person name="Barrasa J.M."/>
            <person name="Sanchez-Garcia M."/>
            <person name="Camarero S."/>
            <person name="Miyauchi S."/>
            <person name="Serrano A."/>
            <person name="Linde D."/>
            <person name="Babiker R."/>
            <person name="Drula E."/>
            <person name="Ayuso-Fernandez I."/>
            <person name="Pacheco R."/>
            <person name="Padilla G."/>
            <person name="Ferreira P."/>
            <person name="Barriuso J."/>
            <person name="Kellner H."/>
            <person name="Castanera R."/>
            <person name="Alfaro M."/>
            <person name="Ramirez L."/>
            <person name="Pisabarro A.G."/>
            <person name="Kuo A."/>
            <person name="Tritt A."/>
            <person name="Lipzen A."/>
            <person name="He G."/>
            <person name="Yan M."/>
            <person name="Ng V."/>
            <person name="Cullen D."/>
            <person name="Martin F."/>
            <person name="Rosso M.-N."/>
            <person name="Henrissat B."/>
            <person name="Hibbett D."/>
            <person name="Martinez A.T."/>
            <person name="Grigoriev I.V."/>
        </authorList>
    </citation>
    <scope>NUCLEOTIDE SEQUENCE</scope>
    <source>
        <strain evidence="14">CBS 506.95</strain>
    </source>
</reference>
<keyword evidence="15" id="KW-1185">Reference proteome</keyword>
<dbReference type="PROSITE" id="PS51808">
    <property type="entry name" value="CHCH"/>
    <property type="match status" value="1"/>
</dbReference>
<dbReference type="Gene3D" id="1.10.287.2900">
    <property type="match status" value="1"/>
</dbReference>
<evidence type="ECO:0000256" key="9">
    <source>
        <dbReference type="ARBA" id="ARBA00023157"/>
    </source>
</evidence>
<protein>
    <recommendedName>
        <fullName evidence="3">Mitochondrial intermembrane space import and assembly protein 40</fullName>
    </recommendedName>
    <alternativeName>
        <fullName evidence="11">Mitochondrial import inner membrane translocase TIM40</fullName>
    </alternativeName>
</protein>
<dbReference type="GO" id="GO:0005758">
    <property type="term" value="C:mitochondrial intermembrane space"/>
    <property type="evidence" value="ECO:0007669"/>
    <property type="project" value="TreeGrafter"/>
</dbReference>
<gene>
    <name evidence="14" type="ORF">CPB83DRAFT_893497</name>
</gene>
<feature type="compositionally biased region" description="Basic and acidic residues" evidence="12">
    <location>
        <begin position="226"/>
        <end position="257"/>
    </location>
</feature>
<dbReference type="PANTHER" id="PTHR21622:SF0">
    <property type="entry name" value="COILED-COIL-HELIX-COILED-COIL-HELIX DOMAIN CONTAINING 4"/>
    <property type="match status" value="1"/>
</dbReference>
<feature type="region of interest" description="Disordered" evidence="12">
    <location>
        <begin position="57"/>
        <end position="162"/>
    </location>
</feature>
<evidence type="ECO:0000256" key="4">
    <source>
        <dbReference type="ARBA" id="ARBA00022448"/>
    </source>
</evidence>
<dbReference type="GO" id="GO:0045041">
    <property type="term" value="P:protein import into mitochondrial intermembrane space"/>
    <property type="evidence" value="ECO:0007669"/>
    <property type="project" value="InterPro"/>
</dbReference>
<dbReference type="Pfam" id="PF06747">
    <property type="entry name" value="CHCH"/>
    <property type="match status" value="1"/>
</dbReference>
<dbReference type="PANTHER" id="PTHR21622">
    <property type="entry name" value="COILED-COIL-HELIX-COILED-COIL-HELIX DOMAIN CONTAINING 4"/>
    <property type="match status" value="1"/>
</dbReference>
<keyword evidence="5" id="KW-0653">Protein transport</keyword>
<feature type="domain" description="CHCH" evidence="13">
    <location>
        <begin position="170"/>
        <end position="205"/>
    </location>
</feature>
<keyword evidence="7" id="KW-0811">Translocation</keyword>
<evidence type="ECO:0000313" key="14">
    <source>
        <dbReference type="EMBL" id="KAF9529398.1"/>
    </source>
</evidence>
<keyword evidence="10" id="KW-0676">Redox-active center</keyword>
<dbReference type="InterPro" id="IPR039289">
    <property type="entry name" value="CHCHD4"/>
</dbReference>
<dbReference type="GO" id="GO:0015035">
    <property type="term" value="F:protein-disulfide reductase activity"/>
    <property type="evidence" value="ECO:0007669"/>
    <property type="project" value="InterPro"/>
</dbReference>
<feature type="compositionally biased region" description="Polar residues" evidence="12">
    <location>
        <begin position="62"/>
        <end position="76"/>
    </location>
</feature>
<keyword evidence="6" id="KW-0560">Oxidoreductase</keyword>
<evidence type="ECO:0000256" key="6">
    <source>
        <dbReference type="ARBA" id="ARBA00023002"/>
    </source>
</evidence>
<dbReference type="InterPro" id="IPR010625">
    <property type="entry name" value="CHCH"/>
</dbReference>
<dbReference type="AlphaFoldDB" id="A0A9P6JR04"/>
<evidence type="ECO:0000256" key="10">
    <source>
        <dbReference type="ARBA" id="ARBA00023284"/>
    </source>
</evidence>
<dbReference type="GO" id="GO:0005743">
    <property type="term" value="C:mitochondrial inner membrane"/>
    <property type="evidence" value="ECO:0007669"/>
    <property type="project" value="UniProtKB-SubCell"/>
</dbReference>
<comment type="cofactor">
    <cofactor evidence="1">
        <name>Cu(2+)</name>
        <dbReference type="ChEBI" id="CHEBI:29036"/>
    </cofactor>
</comment>
<evidence type="ECO:0000256" key="7">
    <source>
        <dbReference type="ARBA" id="ARBA00023010"/>
    </source>
</evidence>
<dbReference type="OrthoDB" id="7481291at2759"/>
<dbReference type="EMBL" id="MU157846">
    <property type="protein sequence ID" value="KAF9529398.1"/>
    <property type="molecule type" value="Genomic_DNA"/>
</dbReference>
<keyword evidence="4" id="KW-0813">Transport</keyword>
<evidence type="ECO:0000256" key="1">
    <source>
        <dbReference type="ARBA" id="ARBA00001973"/>
    </source>
</evidence>
<evidence type="ECO:0000256" key="5">
    <source>
        <dbReference type="ARBA" id="ARBA00022927"/>
    </source>
</evidence>